<accession>A0AAN5D6U1</accession>
<sequence>MEGTWYYINRYFLLWMFPLLRKGKSCTLTEDDIPALEKEQRNEHLRQQWRNEWTDTFEEFDSRRRNGKLRFTDEKPSIIWPVFRIFNTRLIFSIGTRVAEDFVHFAKPLLLSLLIEYLSSEDASLFYGGLIIAACYLAAQLRSSLYNIFTREQNEMATLLQSMLNNAVYEKSLRLSPSSRASTTDGHVMNLVIGDVESMFDAFRLMHNFISAPLQFVFAFGLLWRTLGPATVAALSVTAIMIPLNHWVWTKSKGLIVSRFHFRNYLKFSLIQMLSGMKVIKLYAWESAFEEKIEKLRKEEVDFNRRGNLILRYSDLINIAAPFLMALLCFSIYLLTDAHGVLTPQVALFSLTIFHQLQFPVELCRSLIYVCSFCSPSHDRLRSFFALEESQENQSKISDDDVLVDISDAYFGWKEGEPTLKDIHCTLRKGDLAAVMGSVGARKSSLLSAIAGSMQLQSGTFNRRGSVALVSQQTWLMNSSVRENILFGRKFGAVTYQKIVEACELEHDFAVLAQGDQTIVGENGSLLSGGQKARVSLARAVYQNADIYLLDDPLSAVDVHIGENIFRNVIGANGILK</sequence>
<evidence type="ECO:0000256" key="4">
    <source>
        <dbReference type="ARBA" id="ARBA00022840"/>
    </source>
</evidence>
<protein>
    <recommendedName>
        <fullName evidence="12">ABC transporter ATP-binding protein</fullName>
    </recommendedName>
</protein>
<keyword evidence="6 7" id="KW-0472">Membrane</keyword>
<dbReference type="PANTHER" id="PTHR24223:SF415">
    <property type="entry name" value="FI20190P1"/>
    <property type="match status" value="1"/>
</dbReference>
<evidence type="ECO:0000256" key="3">
    <source>
        <dbReference type="ARBA" id="ARBA00022741"/>
    </source>
</evidence>
<evidence type="ECO:0000313" key="11">
    <source>
        <dbReference type="Proteomes" id="UP001328107"/>
    </source>
</evidence>
<dbReference type="GO" id="GO:0140359">
    <property type="term" value="F:ABC-type transporter activity"/>
    <property type="evidence" value="ECO:0007669"/>
    <property type="project" value="InterPro"/>
</dbReference>
<dbReference type="SUPFAM" id="SSF52540">
    <property type="entry name" value="P-loop containing nucleoside triphosphate hydrolases"/>
    <property type="match status" value="1"/>
</dbReference>
<evidence type="ECO:0000256" key="5">
    <source>
        <dbReference type="ARBA" id="ARBA00022989"/>
    </source>
</evidence>
<gene>
    <name evidence="10" type="ORF">PMAYCL1PPCAC_27666</name>
</gene>
<feature type="transmembrane region" description="Helical" evidence="7">
    <location>
        <begin position="316"/>
        <end position="335"/>
    </location>
</feature>
<dbReference type="Pfam" id="PF00664">
    <property type="entry name" value="ABC_membrane"/>
    <property type="match status" value="1"/>
</dbReference>
<dbReference type="GO" id="GO:0016020">
    <property type="term" value="C:membrane"/>
    <property type="evidence" value="ECO:0007669"/>
    <property type="project" value="InterPro"/>
</dbReference>
<evidence type="ECO:0000256" key="1">
    <source>
        <dbReference type="ARBA" id="ARBA00022448"/>
    </source>
</evidence>
<keyword evidence="5 7" id="KW-1133">Transmembrane helix</keyword>
<dbReference type="InterPro" id="IPR050173">
    <property type="entry name" value="ABC_transporter_C-like"/>
</dbReference>
<feature type="domain" description="ABC transporter" evidence="8">
    <location>
        <begin position="404"/>
        <end position="576"/>
    </location>
</feature>
<dbReference type="GO" id="GO:0016887">
    <property type="term" value="F:ATP hydrolysis activity"/>
    <property type="evidence" value="ECO:0007669"/>
    <property type="project" value="InterPro"/>
</dbReference>
<evidence type="ECO:0000256" key="7">
    <source>
        <dbReference type="SAM" id="Phobius"/>
    </source>
</evidence>
<dbReference type="EMBL" id="BTRK01000006">
    <property type="protein sequence ID" value="GMR57476.1"/>
    <property type="molecule type" value="Genomic_DNA"/>
</dbReference>
<dbReference type="InterPro" id="IPR003439">
    <property type="entry name" value="ABC_transporter-like_ATP-bd"/>
</dbReference>
<dbReference type="Proteomes" id="UP001328107">
    <property type="component" value="Unassembled WGS sequence"/>
</dbReference>
<name>A0AAN5D6U1_9BILA</name>
<feature type="transmembrane region" description="Helical" evidence="7">
    <location>
        <begin position="230"/>
        <end position="249"/>
    </location>
</feature>
<reference evidence="11" key="1">
    <citation type="submission" date="2022-10" db="EMBL/GenBank/DDBJ databases">
        <title>Genome assembly of Pristionchus species.</title>
        <authorList>
            <person name="Yoshida K."/>
            <person name="Sommer R.J."/>
        </authorList>
    </citation>
    <scope>NUCLEOTIDE SEQUENCE [LARGE SCALE GENOMIC DNA]</scope>
    <source>
        <strain evidence="11">RS5460</strain>
    </source>
</reference>
<keyword evidence="4" id="KW-0067">ATP-binding</keyword>
<keyword evidence="3" id="KW-0547">Nucleotide-binding</keyword>
<evidence type="ECO:0000313" key="10">
    <source>
        <dbReference type="EMBL" id="GMR57476.1"/>
    </source>
</evidence>
<evidence type="ECO:0008006" key="12">
    <source>
        <dbReference type="Google" id="ProtNLM"/>
    </source>
</evidence>
<dbReference type="InterPro" id="IPR017871">
    <property type="entry name" value="ABC_transporter-like_CS"/>
</dbReference>
<evidence type="ECO:0000259" key="9">
    <source>
        <dbReference type="PROSITE" id="PS50929"/>
    </source>
</evidence>
<dbReference type="Pfam" id="PF00005">
    <property type="entry name" value="ABC_tran"/>
    <property type="match status" value="1"/>
</dbReference>
<dbReference type="PROSITE" id="PS50893">
    <property type="entry name" value="ABC_TRANSPORTER_2"/>
    <property type="match status" value="1"/>
</dbReference>
<dbReference type="AlphaFoldDB" id="A0AAN5D6U1"/>
<dbReference type="Gene3D" id="3.40.50.300">
    <property type="entry name" value="P-loop containing nucleotide triphosphate hydrolases"/>
    <property type="match status" value="1"/>
</dbReference>
<comment type="caution">
    <text evidence="10">The sequence shown here is derived from an EMBL/GenBank/DDBJ whole genome shotgun (WGS) entry which is preliminary data.</text>
</comment>
<dbReference type="GO" id="GO:0005524">
    <property type="term" value="F:ATP binding"/>
    <property type="evidence" value="ECO:0007669"/>
    <property type="project" value="UniProtKB-KW"/>
</dbReference>
<dbReference type="PROSITE" id="PS50929">
    <property type="entry name" value="ABC_TM1F"/>
    <property type="match status" value="1"/>
</dbReference>
<dbReference type="PANTHER" id="PTHR24223">
    <property type="entry name" value="ATP-BINDING CASSETTE SUB-FAMILY C"/>
    <property type="match status" value="1"/>
</dbReference>
<proteinExistence type="predicted"/>
<dbReference type="SUPFAM" id="SSF90123">
    <property type="entry name" value="ABC transporter transmembrane region"/>
    <property type="match status" value="1"/>
</dbReference>
<keyword evidence="2 7" id="KW-0812">Transmembrane</keyword>
<keyword evidence="1" id="KW-0813">Transport</keyword>
<dbReference type="PROSITE" id="PS00211">
    <property type="entry name" value="ABC_TRANSPORTER_1"/>
    <property type="match status" value="1"/>
</dbReference>
<evidence type="ECO:0000259" key="8">
    <source>
        <dbReference type="PROSITE" id="PS50893"/>
    </source>
</evidence>
<evidence type="ECO:0000256" key="6">
    <source>
        <dbReference type="ARBA" id="ARBA00023136"/>
    </source>
</evidence>
<keyword evidence="11" id="KW-1185">Reference proteome</keyword>
<dbReference type="InterPro" id="IPR036640">
    <property type="entry name" value="ABC1_TM_sf"/>
</dbReference>
<dbReference type="InterPro" id="IPR027417">
    <property type="entry name" value="P-loop_NTPase"/>
</dbReference>
<feature type="domain" description="ABC transmembrane type-1" evidence="9">
    <location>
        <begin position="108"/>
        <end position="361"/>
    </location>
</feature>
<dbReference type="CDD" id="cd03250">
    <property type="entry name" value="ABCC_MRP_domain1"/>
    <property type="match status" value="1"/>
</dbReference>
<organism evidence="10 11">
    <name type="scientific">Pristionchus mayeri</name>
    <dbReference type="NCBI Taxonomy" id="1317129"/>
    <lineage>
        <taxon>Eukaryota</taxon>
        <taxon>Metazoa</taxon>
        <taxon>Ecdysozoa</taxon>
        <taxon>Nematoda</taxon>
        <taxon>Chromadorea</taxon>
        <taxon>Rhabditida</taxon>
        <taxon>Rhabditina</taxon>
        <taxon>Diplogasteromorpha</taxon>
        <taxon>Diplogasteroidea</taxon>
        <taxon>Neodiplogasteridae</taxon>
        <taxon>Pristionchus</taxon>
    </lineage>
</organism>
<evidence type="ECO:0000256" key="2">
    <source>
        <dbReference type="ARBA" id="ARBA00022692"/>
    </source>
</evidence>
<dbReference type="InterPro" id="IPR011527">
    <property type="entry name" value="ABC1_TM_dom"/>
</dbReference>
<dbReference type="Gene3D" id="1.20.1560.10">
    <property type="entry name" value="ABC transporter type 1, transmembrane domain"/>
    <property type="match status" value="1"/>
</dbReference>